<evidence type="ECO:0000256" key="5">
    <source>
        <dbReference type="ARBA" id="ARBA00029535"/>
    </source>
</evidence>
<dbReference type="GO" id="GO:0033588">
    <property type="term" value="C:elongator holoenzyme complex"/>
    <property type="evidence" value="ECO:0007669"/>
    <property type="project" value="InterPro"/>
</dbReference>
<evidence type="ECO:0000259" key="12">
    <source>
        <dbReference type="Pfam" id="PF23936"/>
    </source>
</evidence>
<dbReference type="SUPFAM" id="SSF69322">
    <property type="entry name" value="Tricorn protease domain 2"/>
    <property type="match status" value="1"/>
</dbReference>
<evidence type="ECO:0000256" key="6">
    <source>
        <dbReference type="PIRNR" id="PIRNR017233"/>
    </source>
</evidence>
<feature type="domain" description="ELP1 three-helical bundle" evidence="12">
    <location>
        <begin position="1118"/>
        <end position="1275"/>
    </location>
</feature>
<comment type="pathway">
    <text evidence="1">tRNA modification; 5-methoxycarbonylmethyl-2-thiouridine-tRNA biosynthesis.</text>
</comment>
<feature type="compositionally biased region" description="Polar residues" evidence="7">
    <location>
        <begin position="1196"/>
        <end position="1209"/>
    </location>
</feature>
<keyword evidence="4" id="KW-0819">tRNA processing</keyword>
<evidence type="ECO:0000256" key="2">
    <source>
        <dbReference type="ARBA" id="ARBA00006086"/>
    </source>
</evidence>
<evidence type="ECO:0000259" key="8">
    <source>
        <dbReference type="Pfam" id="PF04762"/>
    </source>
</evidence>
<protein>
    <recommendedName>
        <fullName evidence="5 6">Elongator complex protein 1</fullName>
    </recommendedName>
</protein>
<dbReference type="Pfam" id="PF23925">
    <property type="entry name" value="A-sol_ELP1"/>
    <property type="match status" value="1"/>
</dbReference>
<reference evidence="13" key="2">
    <citation type="submission" date="2023-04" db="EMBL/GenBank/DDBJ databases">
        <authorList>
            <person name="Bruccoleri R.E."/>
            <person name="Oakeley E.J."/>
            <person name="Faust A.-M."/>
            <person name="Dessus-Babus S."/>
            <person name="Altorfer M."/>
            <person name="Burckhardt D."/>
            <person name="Oertli M."/>
            <person name="Naumann U."/>
            <person name="Petersen F."/>
            <person name="Wong J."/>
        </authorList>
    </citation>
    <scope>NUCLEOTIDE SEQUENCE</scope>
    <source>
        <strain evidence="13">GSM-AAB239-AS_SAM_17_03QT</strain>
        <tissue evidence="13">Leaf</tissue>
    </source>
</reference>
<evidence type="ECO:0000313" key="13">
    <source>
        <dbReference type="EMBL" id="KAJ6815253.1"/>
    </source>
</evidence>
<dbReference type="GO" id="GO:0005829">
    <property type="term" value="C:cytosol"/>
    <property type="evidence" value="ECO:0007669"/>
    <property type="project" value="TreeGrafter"/>
</dbReference>
<dbReference type="GO" id="GO:0002926">
    <property type="term" value="P:tRNA wobble base 5-methoxycarbonylmethyl-2-thiouridinylation"/>
    <property type="evidence" value="ECO:0007669"/>
    <property type="project" value="TreeGrafter"/>
</dbReference>
<comment type="subcellular location">
    <subcellularLocation>
        <location evidence="6">Cytoplasm</location>
    </subcellularLocation>
    <subcellularLocation>
        <location evidence="6">Nucleus</location>
    </subcellularLocation>
</comment>
<feature type="domain" description="ELP1 TPR" evidence="10">
    <location>
        <begin position="945"/>
        <end position="1106"/>
    </location>
</feature>
<comment type="caution">
    <text evidence="13">The sequence shown here is derived from an EMBL/GenBank/DDBJ whole genome shotgun (WGS) entry which is preliminary data.</text>
</comment>
<feature type="domain" description="ELP1 alpha-solenoid" evidence="11">
    <location>
        <begin position="715"/>
        <end position="936"/>
    </location>
</feature>
<evidence type="ECO:0000259" key="9">
    <source>
        <dbReference type="Pfam" id="PF23797"/>
    </source>
</evidence>
<accession>A0AAX6FG74</accession>
<dbReference type="GO" id="GO:0005634">
    <property type="term" value="C:nucleus"/>
    <property type="evidence" value="ECO:0007669"/>
    <property type="project" value="UniProtKB-SubCell"/>
</dbReference>
<evidence type="ECO:0000259" key="10">
    <source>
        <dbReference type="Pfam" id="PF23878"/>
    </source>
</evidence>
<dbReference type="PANTHER" id="PTHR12747:SF0">
    <property type="entry name" value="ELONGATOR COMPLEX PROTEIN 1"/>
    <property type="match status" value="1"/>
</dbReference>
<dbReference type="InterPro" id="IPR015943">
    <property type="entry name" value="WD40/YVTN_repeat-like_dom_sf"/>
</dbReference>
<evidence type="ECO:0000256" key="4">
    <source>
        <dbReference type="ARBA" id="ARBA00022694"/>
    </source>
</evidence>
<evidence type="ECO:0000256" key="7">
    <source>
        <dbReference type="SAM" id="MobiDB-lite"/>
    </source>
</evidence>
<dbReference type="Pfam" id="PF23936">
    <property type="entry name" value="HB_ELP1"/>
    <property type="match status" value="1"/>
</dbReference>
<dbReference type="Gene3D" id="2.130.10.10">
    <property type="entry name" value="YVTN repeat-like/Quinoprotein amine dehydrogenase"/>
    <property type="match status" value="1"/>
</dbReference>
<organism evidence="13 14">
    <name type="scientific">Iris pallida</name>
    <name type="common">Sweet iris</name>
    <dbReference type="NCBI Taxonomy" id="29817"/>
    <lineage>
        <taxon>Eukaryota</taxon>
        <taxon>Viridiplantae</taxon>
        <taxon>Streptophyta</taxon>
        <taxon>Embryophyta</taxon>
        <taxon>Tracheophyta</taxon>
        <taxon>Spermatophyta</taxon>
        <taxon>Magnoliopsida</taxon>
        <taxon>Liliopsida</taxon>
        <taxon>Asparagales</taxon>
        <taxon>Iridaceae</taxon>
        <taxon>Iridoideae</taxon>
        <taxon>Irideae</taxon>
        <taxon>Iris</taxon>
    </lineage>
</organism>
<sequence>MKNLKISSTLSADLDLQSEGETLLCSAFDIERARVFFASSANFIYALEFNSSQKGSSRTNILLSKQPELITLENGDCIVAMDYLMEKEALIIGTNDGCLLLHVVDSKTTETVGRVEGGVKSIASSPDGDLLAVTAGLGQLLVMTHDWEVLYETALDPQNDDVTGEVEGPSCTQLQAPISWRGDGKYFAILGGLHDSSSQKLRIWERESGLLHSSSESKTFMGAALDWMPSGAKLVAAYDRTHENKCPLIVFFEKNGLERSSFSMDGQVDAVIDILKWNCNSELLAASVSYATYEAIQLWYFSNNHWYLKQEIRYLKREGAKFIWDPTKPLHLICWTFGGKVTTYNFVWTTAVAENSTAFVVDKSSVLVTPLSLSLMPPPMSLFRLNFFSAVQDITFLSKNSKNHLAASLSDGSLCIVELPGTDALEQFEGEEFSIEHSHPGMAFRTFMHLAWLDTHVLLGVTSYMADCSTSSCRENELSGYHLNCSQDYSLQEIELVCSEDSMPGAVSSSGWSAKISKVSSLERPVISILPNPAKRSSAFIQMEGGSIFEYSSNVGVLKGSTGSRYHEFDSEYGFSSSCPWMKAVLVCDNGIMKPLLFGLDDNGRLHFGRRILCNNCSSFTFYSKAGGVTEQVVTHLLLTTKQDLLFVVGVDDILHGNADLKFERSGAIKKQSEESKEYLTIWERGAKLIGVIHGDEAAVLLQTTRGNLECIYPRKLVLVSITNALVQGRFKDAMFMVRRHRIDFNVIVDCFGWQTFIKSATEFVTQVNNLGYITEFVCSVKNENVMNSLYKAYISVTYPIETSSGVLEKSQVLPTEGKISSVLLAVRKALMQQVQESPARELCILTTLARSEPPALVEALNRIKVIREKELLGADDAGRKLYPSSEESLKHLLWLTDAESIYEAALGLYDLNLVAIVALNSQKDPKEFLPYLKGLENLPPVVMRYTIDLKLHRYESALKHIVSAGDAYYEDCLNLMKNNPTLFPLGLQLFTDNVKRHQVMEAWGDHLQAEKCFEDAASTYLCCSLFQKALKAYHACGDWKGVLTVAGLLRLGKAEVVQLANELCEELQALGKSAEAAKIALEYCADVARGVGYYIMAREWDEALRVGYMHEREDLVSDVKDAALECAVTLVSEYKEGSEKVGKYLVRYLAVRQRRILLAAKLQSEERFMDDAGFDTASEVSSTFSDMSAYTTRTTKESGASVSSTTASKARDMRRQRKKGGKIRAGSPGEEIGLVEHLKGMSLTESAMRELKSLVAALLMLGKEDIARQLQGVADTFQLSQQAAAKLAEDTMSNETIDENTQTLEHYLKKLRGTAHLRNLSWQSKVLLPP</sequence>
<dbReference type="InterPro" id="IPR056165">
    <property type="entry name" value="Beta-prop_ELP1_2nd"/>
</dbReference>
<dbReference type="EMBL" id="JANAVB010029215">
    <property type="protein sequence ID" value="KAJ6815253.1"/>
    <property type="molecule type" value="Genomic_DNA"/>
</dbReference>
<comment type="function">
    <text evidence="6">Component of the elongator complex which is required for multiple tRNA modifications, including mcm5U (5-methoxycarbonylmethyl uridine), mcm5s2U (5-methoxycarbonylmethyl-2-thiouridine), and ncm5U (5-carbamoylmethyl uridine). The elongator complex catalyzes formation of carboxymethyluridine in the wobble base at position 34 in tRNAs.</text>
</comment>
<feature type="domain" description="ELP1 first N-terminal beta-propeller" evidence="8">
    <location>
        <begin position="1"/>
        <end position="167"/>
    </location>
</feature>
<dbReference type="InterPro" id="IPR006849">
    <property type="entry name" value="Elp1"/>
</dbReference>
<dbReference type="GO" id="GO:0000049">
    <property type="term" value="F:tRNA binding"/>
    <property type="evidence" value="ECO:0007669"/>
    <property type="project" value="TreeGrafter"/>
</dbReference>
<feature type="compositionally biased region" description="Basic residues" evidence="7">
    <location>
        <begin position="1213"/>
        <end position="1223"/>
    </location>
</feature>
<name>A0AAX6FG74_IRIPA</name>
<dbReference type="PIRSF" id="PIRSF017233">
    <property type="entry name" value="IKAP"/>
    <property type="match status" value="1"/>
</dbReference>
<gene>
    <name evidence="13" type="ORF">M6B38_135245</name>
</gene>
<dbReference type="Pfam" id="PF23878">
    <property type="entry name" value="TPR_ELP1"/>
    <property type="match status" value="1"/>
</dbReference>
<dbReference type="Pfam" id="PF04762">
    <property type="entry name" value="Beta-prop_ELP1_1st"/>
    <property type="match status" value="2"/>
</dbReference>
<feature type="region of interest" description="Disordered" evidence="7">
    <location>
        <begin position="1196"/>
        <end position="1227"/>
    </location>
</feature>
<reference evidence="13" key="1">
    <citation type="journal article" date="2023" name="GigaByte">
        <title>Genome assembly of the bearded iris, Iris pallida Lam.</title>
        <authorList>
            <person name="Bruccoleri R.E."/>
            <person name="Oakeley E.J."/>
            <person name="Faust A.M.E."/>
            <person name="Altorfer M."/>
            <person name="Dessus-Babus S."/>
            <person name="Burckhardt D."/>
            <person name="Oertli M."/>
            <person name="Naumann U."/>
            <person name="Petersen F."/>
            <person name="Wong J."/>
        </authorList>
    </citation>
    <scope>NUCLEOTIDE SEQUENCE</scope>
    <source>
        <strain evidence="13">GSM-AAB239-AS_SAM_17_03QT</strain>
    </source>
</reference>
<feature type="domain" description="ELP1 first N-terminal beta-propeller" evidence="8">
    <location>
        <begin position="175"/>
        <end position="327"/>
    </location>
</feature>
<evidence type="ECO:0000313" key="14">
    <source>
        <dbReference type="Proteomes" id="UP001140949"/>
    </source>
</evidence>
<comment type="similarity">
    <text evidence="2 6">Belongs to the ELP1/IKA1 family.</text>
</comment>
<dbReference type="PANTHER" id="PTHR12747">
    <property type="entry name" value="ELONGATOR COMPLEX PROTEIN 1"/>
    <property type="match status" value="1"/>
</dbReference>
<evidence type="ECO:0000256" key="3">
    <source>
        <dbReference type="ARBA" id="ARBA00022490"/>
    </source>
</evidence>
<evidence type="ECO:0000256" key="1">
    <source>
        <dbReference type="ARBA" id="ARBA00005043"/>
    </source>
</evidence>
<keyword evidence="14" id="KW-1185">Reference proteome</keyword>
<keyword evidence="3 6" id="KW-0963">Cytoplasm</keyword>
<proteinExistence type="inferred from homology"/>
<dbReference type="Proteomes" id="UP001140949">
    <property type="component" value="Unassembled WGS sequence"/>
</dbReference>
<keyword evidence="6" id="KW-0539">Nucleus</keyword>
<feature type="domain" description="ELP1 N-terminal second beta-propeller" evidence="9">
    <location>
        <begin position="360"/>
        <end position="690"/>
    </location>
</feature>
<dbReference type="InterPro" id="IPR056169">
    <property type="entry name" value="HB_ELP1"/>
</dbReference>
<dbReference type="InterPro" id="IPR056164">
    <property type="entry name" value="Beta-prop_ELP1_1st"/>
</dbReference>
<evidence type="ECO:0000259" key="11">
    <source>
        <dbReference type="Pfam" id="PF23925"/>
    </source>
</evidence>
<dbReference type="Pfam" id="PF23797">
    <property type="entry name" value="Beta-prop_ELP1_2nd"/>
    <property type="match status" value="1"/>
</dbReference>
<dbReference type="InterPro" id="IPR056166">
    <property type="entry name" value="TPR_ELP1"/>
</dbReference>
<dbReference type="InterPro" id="IPR056167">
    <property type="entry name" value="A-sol_ELP1"/>
</dbReference>